<dbReference type="GO" id="GO:0071944">
    <property type="term" value="C:cell periphery"/>
    <property type="evidence" value="ECO:0007669"/>
    <property type="project" value="UniProtKB-ARBA"/>
</dbReference>
<feature type="region of interest" description="Disordered" evidence="5">
    <location>
        <begin position="566"/>
        <end position="587"/>
    </location>
</feature>
<evidence type="ECO:0000256" key="1">
    <source>
        <dbReference type="ARBA" id="ARBA00004167"/>
    </source>
</evidence>
<evidence type="ECO:0000313" key="8">
    <source>
        <dbReference type="Proteomes" id="UP000194127"/>
    </source>
</evidence>
<reference evidence="7 8" key="1">
    <citation type="submission" date="2017-04" db="EMBL/GenBank/DDBJ databases">
        <title>Genome Sequence of the Model Brown-Rot Fungus Postia placenta SB12.</title>
        <authorList>
            <consortium name="DOE Joint Genome Institute"/>
            <person name="Gaskell J."/>
            <person name="Kersten P."/>
            <person name="Larrondo L.F."/>
            <person name="Canessa P."/>
            <person name="Martinez D."/>
            <person name="Hibbett D."/>
            <person name="Schmoll M."/>
            <person name="Kubicek C.P."/>
            <person name="Martinez A.T."/>
            <person name="Yadav J."/>
            <person name="Master E."/>
            <person name="Magnuson J.K."/>
            <person name="James T."/>
            <person name="Yaver D."/>
            <person name="Berka R."/>
            <person name="Labutti K."/>
            <person name="Lipzen A."/>
            <person name="Aerts A."/>
            <person name="Barry K."/>
            <person name="Henrissat B."/>
            <person name="Blanchette R."/>
            <person name="Grigoriev I."/>
            <person name="Cullen D."/>
        </authorList>
    </citation>
    <scope>NUCLEOTIDE SEQUENCE [LARGE SCALE GENOMIC DNA]</scope>
    <source>
        <strain evidence="7 8">MAD-698-R-SB12</strain>
    </source>
</reference>
<gene>
    <name evidence="7" type="ORF">POSPLADRAFT_1071361</name>
</gene>
<dbReference type="Proteomes" id="UP000194127">
    <property type="component" value="Unassembled WGS sequence"/>
</dbReference>
<dbReference type="RefSeq" id="XP_024335458.1">
    <property type="nucleotide sequence ID" value="XM_024482440.1"/>
</dbReference>
<feature type="transmembrane region" description="Helical" evidence="6">
    <location>
        <begin position="218"/>
        <end position="241"/>
    </location>
</feature>
<dbReference type="PANTHER" id="PTHR15549:SF26">
    <property type="entry name" value="AXIAL BUDDING PATTERN PROTEIN 2-RELATED"/>
    <property type="match status" value="1"/>
</dbReference>
<evidence type="ECO:0000256" key="5">
    <source>
        <dbReference type="SAM" id="MobiDB-lite"/>
    </source>
</evidence>
<feature type="compositionally biased region" description="Polar residues" evidence="5">
    <location>
        <begin position="646"/>
        <end position="665"/>
    </location>
</feature>
<dbReference type="InterPro" id="IPR051694">
    <property type="entry name" value="Immunoregulatory_rcpt-like"/>
</dbReference>
<evidence type="ECO:0000313" key="7">
    <source>
        <dbReference type="EMBL" id="OSX58664.1"/>
    </source>
</evidence>
<comment type="subcellular location">
    <subcellularLocation>
        <location evidence="1">Membrane</location>
        <topology evidence="1">Single-pass membrane protein</topology>
    </subcellularLocation>
</comment>
<evidence type="ECO:0000256" key="4">
    <source>
        <dbReference type="ARBA" id="ARBA00023136"/>
    </source>
</evidence>
<evidence type="ECO:0000256" key="2">
    <source>
        <dbReference type="ARBA" id="ARBA00022692"/>
    </source>
</evidence>
<keyword evidence="8" id="KW-1185">Reference proteome</keyword>
<sequence>MSVAIGETRQSAVYHDSIIGGCSCQPRGCLMLVRCTLAFHLFSPTLLESFHYFGSIPGSLSAWVAQTRRATMLDGSMIPGNSLVFGPGGQASIIAPQDNGDGPQMASQGSDQFPQGVPDIGTDSTIAANTMSPSNLPSSSIQLSSDIPTSTSTAASSTLSPVISVTSSPSVQSAVSTSTSSQPTTSSLTSTISVTTSVIPSSSAVSEASSGSAHDARFYAGVAFGIIAALTASIAFLTWWLRIRRRSRRRSVSGKTLWPWTKDTIGGYGSEKPSSLTDGASYMWEPRQIKSAYGGHGAGLPQTGETDIGGTYPRLPPVIHLGDGIGSYPTVQLCSANSSVPDLAPDMGTLQVTNLMPDDLRSESSGGASRASSALGIASMSHALSYECGTPYAPMAIERPRFLSLHGSGLTVPWALKERPTSMGRLGTSGGFSDKDLGPLSYPGDGVARGTQTSGWAASLKWNLVNAFNTVVGANNANEPTCSTWTPAPTRIRGDCRSIYRDAANSGLGTLSRASTMRSVHSSFKEWKAENNGQVTSPFHVHLPERADSSPWLSGTLLQEYIQEPSRAEALPECQETSPSLPESRMDVKDEDGFHEANPAGITVMDLPQLPELPSYQAEQHRRMTTQTRRRVTKRPRGSRRPTMPSGRTSSYCSDISRQSSVSSERLTDAEQFAKKMLRERRKRVLEMSTGPRRRTSTQVQEKFVEIPLL</sequence>
<dbReference type="GeneID" id="36327389"/>
<accession>A0A1X6MQG9</accession>
<organism evidence="7 8">
    <name type="scientific">Postia placenta MAD-698-R-SB12</name>
    <dbReference type="NCBI Taxonomy" id="670580"/>
    <lineage>
        <taxon>Eukaryota</taxon>
        <taxon>Fungi</taxon>
        <taxon>Dikarya</taxon>
        <taxon>Basidiomycota</taxon>
        <taxon>Agaricomycotina</taxon>
        <taxon>Agaricomycetes</taxon>
        <taxon>Polyporales</taxon>
        <taxon>Adustoporiaceae</taxon>
        <taxon>Rhodonia</taxon>
    </lineage>
</organism>
<feature type="region of interest" description="Disordered" evidence="5">
    <location>
        <begin position="618"/>
        <end position="665"/>
    </location>
</feature>
<dbReference type="EMBL" id="KZ110604">
    <property type="protein sequence ID" value="OSX58664.1"/>
    <property type="molecule type" value="Genomic_DNA"/>
</dbReference>
<dbReference type="PANTHER" id="PTHR15549">
    <property type="entry name" value="PAIRED IMMUNOGLOBULIN-LIKE TYPE 2 RECEPTOR"/>
    <property type="match status" value="1"/>
</dbReference>
<feature type="compositionally biased region" description="Low complexity" evidence="5">
    <location>
        <begin position="132"/>
        <end position="152"/>
    </location>
</feature>
<feature type="compositionally biased region" description="Basic residues" evidence="5">
    <location>
        <begin position="628"/>
        <end position="640"/>
    </location>
</feature>
<dbReference type="GO" id="GO:0016020">
    <property type="term" value="C:membrane"/>
    <property type="evidence" value="ECO:0007669"/>
    <property type="project" value="UniProtKB-SubCell"/>
</dbReference>
<proteinExistence type="predicted"/>
<keyword evidence="4 6" id="KW-0472">Membrane</keyword>
<keyword evidence="3 6" id="KW-1133">Transmembrane helix</keyword>
<dbReference type="AlphaFoldDB" id="A0A1X6MQG9"/>
<protein>
    <submittedName>
        <fullName evidence="7">Uncharacterized protein</fullName>
    </submittedName>
</protein>
<evidence type="ECO:0000256" key="3">
    <source>
        <dbReference type="ARBA" id="ARBA00022989"/>
    </source>
</evidence>
<dbReference type="OrthoDB" id="3061923at2759"/>
<feature type="region of interest" description="Disordered" evidence="5">
    <location>
        <begin position="131"/>
        <end position="152"/>
    </location>
</feature>
<dbReference type="STRING" id="670580.A0A1X6MQG9"/>
<keyword evidence="2 6" id="KW-0812">Transmembrane</keyword>
<name>A0A1X6MQG9_9APHY</name>
<evidence type="ECO:0000256" key="6">
    <source>
        <dbReference type="SAM" id="Phobius"/>
    </source>
</evidence>